<dbReference type="Pfam" id="PF02979">
    <property type="entry name" value="NHase_alpha"/>
    <property type="match status" value="1"/>
</dbReference>
<evidence type="ECO:0000259" key="2">
    <source>
        <dbReference type="Pfam" id="PF02979"/>
    </source>
</evidence>
<proteinExistence type="predicted"/>
<gene>
    <name evidence="3" type="ordered locus">Desti_0813</name>
</gene>
<dbReference type="GO" id="GO:0003824">
    <property type="term" value="F:catalytic activity"/>
    <property type="evidence" value="ECO:0007669"/>
    <property type="project" value="InterPro"/>
</dbReference>
<dbReference type="KEGG" id="dti:Desti_0813"/>
<dbReference type="InterPro" id="IPR022513">
    <property type="entry name" value="TOMM_pelo"/>
</dbReference>
<evidence type="ECO:0000313" key="4">
    <source>
        <dbReference type="Proteomes" id="UP000006055"/>
    </source>
</evidence>
<dbReference type="InterPro" id="IPR036648">
    <property type="entry name" value="CN_Hdrase_a/SCN_Hdrase_g_sf"/>
</dbReference>
<dbReference type="EMBL" id="CP003360">
    <property type="protein sequence ID" value="AFM23537.1"/>
    <property type="molecule type" value="Genomic_DNA"/>
</dbReference>
<dbReference type="eggNOG" id="ENOG5032AHY">
    <property type="taxonomic scope" value="Bacteria"/>
</dbReference>
<dbReference type="Proteomes" id="UP000006055">
    <property type="component" value="Chromosome"/>
</dbReference>
<dbReference type="OrthoDB" id="528553at2"/>
<dbReference type="GO" id="GO:0046914">
    <property type="term" value="F:transition metal ion binding"/>
    <property type="evidence" value="ECO:0007669"/>
    <property type="project" value="InterPro"/>
</dbReference>
<keyword evidence="4" id="KW-1185">Reference proteome</keyword>
<feature type="domain" description="Nitrile hydratase alpha/Thiocyanate hydrolase gamma" evidence="2">
    <location>
        <begin position="11"/>
        <end position="56"/>
    </location>
</feature>
<keyword evidence="1" id="KW-0479">Metal-binding</keyword>
<dbReference type="STRING" id="706587.Desti_0813"/>
<dbReference type="AlphaFoldDB" id="I4C1U6"/>
<evidence type="ECO:0000256" key="1">
    <source>
        <dbReference type="ARBA" id="ARBA00022723"/>
    </source>
</evidence>
<accession>I4C1U6</accession>
<sequence length="88" mass="10204">MDRTKFQMTFGKIVAKAWSDEAFKQRLLLETDAVLKEHGIRVPEDIEVKIVENTKELIYITLPLPPNSAEFGKEDVGHLQAAWQFYLR</sequence>
<organism evidence="3 4">
    <name type="scientific">Desulfomonile tiedjei (strain ATCC 49306 / DSM 6799 / DCB-1)</name>
    <dbReference type="NCBI Taxonomy" id="706587"/>
    <lineage>
        <taxon>Bacteria</taxon>
        <taxon>Pseudomonadati</taxon>
        <taxon>Thermodesulfobacteriota</taxon>
        <taxon>Desulfomonilia</taxon>
        <taxon>Desulfomonilales</taxon>
        <taxon>Desulfomonilaceae</taxon>
        <taxon>Desulfomonile</taxon>
    </lineage>
</organism>
<name>I4C1U6_DESTA</name>
<dbReference type="InterPro" id="IPR004232">
    <property type="entry name" value="CN_Hdrtase_a/SCN_Hdrlase_g"/>
</dbReference>
<dbReference type="HOGENOM" id="CLU_128602_2_0_7"/>
<reference evidence="4" key="1">
    <citation type="submission" date="2012-06" db="EMBL/GenBank/DDBJ databases">
        <title>Complete sequence of chromosome of Desulfomonile tiedjei DSM 6799.</title>
        <authorList>
            <person name="Lucas S."/>
            <person name="Copeland A."/>
            <person name="Lapidus A."/>
            <person name="Glavina del Rio T."/>
            <person name="Dalin E."/>
            <person name="Tice H."/>
            <person name="Bruce D."/>
            <person name="Goodwin L."/>
            <person name="Pitluck S."/>
            <person name="Peters L."/>
            <person name="Ovchinnikova G."/>
            <person name="Zeytun A."/>
            <person name="Lu M."/>
            <person name="Kyrpides N."/>
            <person name="Mavromatis K."/>
            <person name="Ivanova N."/>
            <person name="Brettin T."/>
            <person name="Detter J.C."/>
            <person name="Han C."/>
            <person name="Larimer F."/>
            <person name="Land M."/>
            <person name="Hauser L."/>
            <person name="Markowitz V."/>
            <person name="Cheng J.-F."/>
            <person name="Hugenholtz P."/>
            <person name="Woyke T."/>
            <person name="Wu D."/>
            <person name="Spring S."/>
            <person name="Schroeder M."/>
            <person name="Brambilla E."/>
            <person name="Klenk H.-P."/>
            <person name="Eisen J.A."/>
        </authorList>
    </citation>
    <scope>NUCLEOTIDE SEQUENCE [LARGE SCALE GENOMIC DNA]</scope>
    <source>
        <strain evidence="4">ATCC 49306 / DSM 6799 / DCB-1</strain>
    </source>
</reference>
<dbReference type="Gene3D" id="3.90.330.10">
    <property type="entry name" value="Nitrile hydratase alpha /Thiocyanate hydrolase gamma"/>
    <property type="match status" value="1"/>
</dbReference>
<dbReference type="SUPFAM" id="SSF56209">
    <property type="entry name" value="Nitrile hydratase alpha chain"/>
    <property type="match status" value="1"/>
</dbReference>
<dbReference type="NCBIfam" id="TIGR03793">
    <property type="entry name" value="leader_NHLP"/>
    <property type="match status" value="1"/>
</dbReference>
<protein>
    <submittedName>
        <fullName evidence="3">TOMM propeptide domain protein</fullName>
    </submittedName>
</protein>
<evidence type="ECO:0000313" key="3">
    <source>
        <dbReference type="EMBL" id="AFM23537.1"/>
    </source>
</evidence>
<dbReference type="RefSeq" id="WP_014808693.1">
    <property type="nucleotide sequence ID" value="NC_018025.1"/>
</dbReference>